<dbReference type="Proteomes" id="UP001186974">
    <property type="component" value="Unassembled WGS sequence"/>
</dbReference>
<accession>A0ACC3DYF2</accession>
<dbReference type="EMBL" id="JAWDJW010000107">
    <property type="protein sequence ID" value="KAK3081632.1"/>
    <property type="molecule type" value="Genomic_DNA"/>
</dbReference>
<evidence type="ECO:0000313" key="1">
    <source>
        <dbReference type="EMBL" id="KAK3081632.1"/>
    </source>
</evidence>
<protein>
    <submittedName>
        <fullName evidence="1">Uncharacterized protein</fullName>
    </submittedName>
</protein>
<evidence type="ECO:0000313" key="2">
    <source>
        <dbReference type="Proteomes" id="UP001186974"/>
    </source>
</evidence>
<name>A0ACC3DYF2_9PEZI</name>
<organism evidence="1 2">
    <name type="scientific">Coniosporium uncinatum</name>
    <dbReference type="NCBI Taxonomy" id="93489"/>
    <lineage>
        <taxon>Eukaryota</taxon>
        <taxon>Fungi</taxon>
        <taxon>Dikarya</taxon>
        <taxon>Ascomycota</taxon>
        <taxon>Pezizomycotina</taxon>
        <taxon>Dothideomycetes</taxon>
        <taxon>Dothideomycetes incertae sedis</taxon>
        <taxon>Coniosporium</taxon>
    </lineage>
</organism>
<gene>
    <name evidence="1" type="ORF">LTS18_004561</name>
</gene>
<sequence length="354" mass="38565">MKLAVLQFAPELGKVDANIDRANKLIEQAMPGVMGVDWLILPEMAFTGYNFPSAEAITPHLESTAAGITTKWAMATARFLNCHITAGYPELCTEDSQPFNSDSPNGRCYNSTITVSPTGQVLANYRKSHLYYTDETWALPNPSRTPGPHFPESTAPHVLVGQAERTHPGPHAQGFYAGKLGALSEHPLLHESPNISLGICMDINPHRFLAPWTAYEFANHCLQNNTKLVAVSMAWLTRLEKGELEELPYQPDLETLTYWLERFHPLRTAGAAGVNPQGRAMQEGQASSRGSNDGFVVVCANRCGSEGEACYAGTSCAVGFQGGRTSVWGVLGKCEEKVLVVDLSQRPQFALEDG</sequence>
<reference evidence="1" key="1">
    <citation type="submission" date="2024-09" db="EMBL/GenBank/DDBJ databases">
        <title>Black Yeasts Isolated from many extreme environments.</title>
        <authorList>
            <person name="Coleine C."/>
            <person name="Stajich J.E."/>
            <person name="Selbmann L."/>
        </authorList>
    </citation>
    <scope>NUCLEOTIDE SEQUENCE</scope>
    <source>
        <strain evidence="1">CCFEE 5737</strain>
    </source>
</reference>
<proteinExistence type="predicted"/>
<keyword evidence="2" id="KW-1185">Reference proteome</keyword>
<comment type="caution">
    <text evidence="1">The sequence shown here is derived from an EMBL/GenBank/DDBJ whole genome shotgun (WGS) entry which is preliminary data.</text>
</comment>